<reference evidence="2" key="1">
    <citation type="submission" date="2023-10" db="EMBL/GenBank/DDBJ databases">
        <title>Genome assembly of Pristionchus species.</title>
        <authorList>
            <person name="Yoshida K."/>
            <person name="Sommer R.J."/>
        </authorList>
    </citation>
    <scope>NUCLEOTIDE SEQUENCE</scope>
    <source>
        <strain evidence="2">RS0144</strain>
    </source>
</reference>
<name>A0AAV5TTV7_9BILA</name>
<gene>
    <name evidence="2" type="ORF">PENTCL1PPCAC_20062</name>
</gene>
<dbReference type="Proteomes" id="UP001432027">
    <property type="component" value="Unassembled WGS sequence"/>
</dbReference>
<dbReference type="EMBL" id="BTSX01000004">
    <property type="protein sequence ID" value="GMS97887.1"/>
    <property type="molecule type" value="Genomic_DNA"/>
</dbReference>
<evidence type="ECO:0000313" key="2">
    <source>
        <dbReference type="EMBL" id="GMS97887.1"/>
    </source>
</evidence>
<feature type="region of interest" description="Disordered" evidence="1">
    <location>
        <begin position="1"/>
        <end position="68"/>
    </location>
</feature>
<evidence type="ECO:0000256" key="1">
    <source>
        <dbReference type="SAM" id="MobiDB-lite"/>
    </source>
</evidence>
<dbReference type="AlphaFoldDB" id="A0AAV5TTV7"/>
<accession>A0AAV5TTV7</accession>
<feature type="compositionally biased region" description="Basic and acidic residues" evidence="1">
    <location>
        <begin position="37"/>
        <end position="47"/>
    </location>
</feature>
<proteinExistence type="predicted"/>
<feature type="non-terminal residue" evidence="2">
    <location>
        <position position="81"/>
    </location>
</feature>
<organism evidence="2 3">
    <name type="scientific">Pristionchus entomophagus</name>
    <dbReference type="NCBI Taxonomy" id="358040"/>
    <lineage>
        <taxon>Eukaryota</taxon>
        <taxon>Metazoa</taxon>
        <taxon>Ecdysozoa</taxon>
        <taxon>Nematoda</taxon>
        <taxon>Chromadorea</taxon>
        <taxon>Rhabditida</taxon>
        <taxon>Rhabditina</taxon>
        <taxon>Diplogasteromorpha</taxon>
        <taxon>Diplogasteroidea</taxon>
        <taxon>Neodiplogasteridae</taxon>
        <taxon>Pristionchus</taxon>
    </lineage>
</organism>
<keyword evidence="3" id="KW-1185">Reference proteome</keyword>
<sequence>VSPSNGESGSVGFNHPPVIRTVKRKQENAKGTPKKPKQIESSDGVDKKKTRVRIIETPETEEDPSSSEINLKSALELAIGI</sequence>
<feature type="non-terminal residue" evidence="2">
    <location>
        <position position="1"/>
    </location>
</feature>
<protein>
    <submittedName>
        <fullName evidence="2">Uncharacterized protein</fullName>
    </submittedName>
</protein>
<evidence type="ECO:0000313" key="3">
    <source>
        <dbReference type="Proteomes" id="UP001432027"/>
    </source>
</evidence>
<comment type="caution">
    <text evidence="2">The sequence shown here is derived from an EMBL/GenBank/DDBJ whole genome shotgun (WGS) entry which is preliminary data.</text>
</comment>